<keyword evidence="3" id="KW-0808">Transferase</keyword>
<dbReference type="GO" id="GO:0005524">
    <property type="term" value="F:ATP binding"/>
    <property type="evidence" value="ECO:0007669"/>
    <property type="project" value="UniProtKB-KW"/>
</dbReference>
<dbReference type="OrthoDB" id="9809766at2"/>
<evidence type="ECO:0000256" key="1">
    <source>
        <dbReference type="ARBA" id="ARBA00000085"/>
    </source>
</evidence>
<comment type="caution">
    <text evidence="8">The sequence shown here is derived from an EMBL/GenBank/DDBJ whole genome shotgun (WGS) entry which is preliminary data.</text>
</comment>
<sequence>MNSASNFSACSESLQQLHHCPLASEIHISTSNNNGQVVLIIQDNGPGIPVSEWGNILKPFTQLNRSRSAAGNDLGLALVKAICDQHSAKITLGDAKPGLIVGISFPNNR</sequence>
<dbReference type="CDD" id="cd00075">
    <property type="entry name" value="HATPase"/>
    <property type="match status" value="1"/>
</dbReference>
<evidence type="ECO:0000259" key="7">
    <source>
        <dbReference type="PROSITE" id="PS50109"/>
    </source>
</evidence>
<dbReference type="Pfam" id="PF02518">
    <property type="entry name" value="HATPase_c"/>
    <property type="match status" value="1"/>
</dbReference>
<evidence type="ECO:0000256" key="5">
    <source>
        <dbReference type="ARBA" id="ARBA00022777"/>
    </source>
</evidence>
<feature type="domain" description="Histidine kinase" evidence="7">
    <location>
        <begin position="1"/>
        <end position="109"/>
    </location>
</feature>
<reference evidence="8 9" key="1">
    <citation type="submission" date="2018-04" db="EMBL/GenBank/DDBJ databases">
        <title>Thalassorhabdus spongiae gen. nov., sp. nov., isolated from a marine sponge in South-West Iceland.</title>
        <authorList>
            <person name="Knobloch S."/>
            <person name="Daussin A."/>
            <person name="Johannsson R."/>
            <person name="Marteinsson V.T."/>
        </authorList>
    </citation>
    <scope>NUCLEOTIDE SEQUENCE [LARGE SCALE GENOMIC DNA]</scope>
    <source>
        <strain evidence="8 9">Hp12</strain>
    </source>
</reference>
<dbReference type="EMBL" id="QDDL01000005">
    <property type="protein sequence ID" value="PVZ68135.1"/>
    <property type="molecule type" value="Genomic_DNA"/>
</dbReference>
<evidence type="ECO:0000313" key="8">
    <source>
        <dbReference type="EMBL" id="PVZ68135.1"/>
    </source>
</evidence>
<dbReference type="PANTHER" id="PTHR44936">
    <property type="entry name" value="SENSOR PROTEIN CREC"/>
    <property type="match status" value="1"/>
</dbReference>
<evidence type="ECO:0000256" key="3">
    <source>
        <dbReference type="ARBA" id="ARBA00022679"/>
    </source>
</evidence>
<evidence type="ECO:0000256" key="2">
    <source>
        <dbReference type="ARBA" id="ARBA00012438"/>
    </source>
</evidence>
<evidence type="ECO:0000256" key="6">
    <source>
        <dbReference type="ARBA" id="ARBA00022840"/>
    </source>
</evidence>
<dbReference type="InterPro" id="IPR036890">
    <property type="entry name" value="HATPase_C_sf"/>
</dbReference>
<dbReference type="Gene3D" id="3.30.565.10">
    <property type="entry name" value="Histidine kinase-like ATPase, C-terminal domain"/>
    <property type="match status" value="1"/>
</dbReference>
<keyword evidence="5" id="KW-0418">Kinase</keyword>
<dbReference type="InterPro" id="IPR003594">
    <property type="entry name" value="HATPase_dom"/>
</dbReference>
<dbReference type="SUPFAM" id="SSF55874">
    <property type="entry name" value="ATPase domain of HSP90 chaperone/DNA topoisomerase II/histidine kinase"/>
    <property type="match status" value="1"/>
</dbReference>
<proteinExistence type="predicted"/>
<dbReference type="InterPro" id="IPR005467">
    <property type="entry name" value="His_kinase_dom"/>
</dbReference>
<dbReference type="PROSITE" id="PS50109">
    <property type="entry name" value="HIS_KIN"/>
    <property type="match status" value="1"/>
</dbReference>
<gene>
    <name evidence="8" type="ORF">DC094_12585</name>
</gene>
<dbReference type="PRINTS" id="PR00344">
    <property type="entry name" value="BCTRLSENSOR"/>
</dbReference>
<dbReference type="GO" id="GO:0004673">
    <property type="term" value="F:protein histidine kinase activity"/>
    <property type="evidence" value="ECO:0007669"/>
    <property type="project" value="UniProtKB-EC"/>
</dbReference>
<evidence type="ECO:0000256" key="4">
    <source>
        <dbReference type="ARBA" id="ARBA00022741"/>
    </source>
</evidence>
<dbReference type="EC" id="2.7.13.3" evidence="2"/>
<protein>
    <recommendedName>
        <fullName evidence="2">histidine kinase</fullName>
        <ecNumber evidence="2">2.7.13.3</ecNumber>
    </recommendedName>
</protein>
<dbReference type="SMART" id="SM00387">
    <property type="entry name" value="HATPase_c"/>
    <property type="match status" value="1"/>
</dbReference>
<evidence type="ECO:0000313" key="9">
    <source>
        <dbReference type="Proteomes" id="UP000244906"/>
    </source>
</evidence>
<keyword evidence="4" id="KW-0547">Nucleotide-binding</keyword>
<name>A0A2V1GYR9_9GAMM</name>
<dbReference type="PANTHER" id="PTHR44936:SF10">
    <property type="entry name" value="SENSOR PROTEIN RSTB"/>
    <property type="match status" value="1"/>
</dbReference>
<dbReference type="InterPro" id="IPR050980">
    <property type="entry name" value="2C_sensor_his_kinase"/>
</dbReference>
<dbReference type="AlphaFoldDB" id="A0A2V1GYR9"/>
<organism evidence="8 9">
    <name type="scientific">Pelagibaculum spongiae</name>
    <dbReference type="NCBI Taxonomy" id="2080658"/>
    <lineage>
        <taxon>Bacteria</taxon>
        <taxon>Pseudomonadati</taxon>
        <taxon>Pseudomonadota</taxon>
        <taxon>Gammaproteobacteria</taxon>
        <taxon>Oceanospirillales</taxon>
        <taxon>Pelagibaculum</taxon>
    </lineage>
</organism>
<keyword evidence="6" id="KW-0067">ATP-binding</keyword>
<dbReference type="Proteomes" id="UP000244906">
    <property type="component" value="Unassembled WGS sequence"/>
</dbReference>
<accession>A0A2V1GYR9</accession>
<keyword evidence="9" id="KW-1185">Reference proteome</keyword>
<dbReference type="InterPro" id="IPR004358">
    <property type="entry name" value="Sig_transdc_His_kin-like_C"/>
</dbReference>
<comment type="catalytic activity">
    <reaction evidence="1">
        <text>ATP + protein L-histidine = ADP + protein N-phospho-L-histidine.</text>
        <dbReference type="EC" id="2.7.13.3"/>
    </reaction>
</comment>
<dbReference type="RefSeq" id="WP_116687464.1">
    <property type="nucleotide sequence ID" value="NZ_CAWNYD010000005.1"/>
</dbReference>